<evidence type="ECO:0000256" key="5">
    <source>
        <dbReference type="ARBA" id="ARBA00022989"/>
    </source>
</evidence>
<dbReference type="FunFam" id="1.20.120.1760:FF:000002">
    <property type="entry name" value="Choline/ethanolamine phosphotransferase 1"/>
    <property type="match status" value="1"/>
</dbReference>
<protein>
    <recommendedName>
        <fullName evidence="13">diacylglycerol cholinephosphotransferase</fullName>
        <ecNumber evidence="13">2.7.8.2</ecNumber>
    </recommendedName>
</protein>
<dbReference type="PANTHER" id="PTHR10414">
    <property type="entry name" value="ETHANOLAMINEPHOSPHOTRANSFERASE"/>
    <property type="match status" value="1"/>
</dbReference>
<dbReference type="Proteomes" id="UP000037069">
    <property type="component" value="Unassembled WGS sequence"/>
</dbReference>
<comment type="caution">
    <text evidence="18">The sequence shown here is derived from an EMBL/GenBank/DDBJ whole genome shotgun (WGS) entry which is preliminary data.</text>
</comment>
<feature type="compositionally biased region" description="Low complexity" evidence="16">
    <location>
        <begin position="478"/>
        <end position="487"/>
    </location>
</feature>
<dbReference type="AlphaFoldDB" id="A0A0L0C7Y4"/>
<dbReference type="EMBL" id="JRES01000890">
    <property type="protein sequence ID" value="KNC27519.1"/>
    <property type="molecule type" value="Genomic_DNA"/>
</dbReference>
<dbReference type="InterPro" id="IPR048254">
    <property type="entry name" value="CDP_ALCOHOL_P_TRANSF_CS"/>
</dbReference>
<feature type="non-terminal residue" evidence="18">
    <location>
        <position position="1"/>
    </location>
</feature>
<evidence type="ECO:0000256" key="10">
    <source>
        <dbReference type="ARBA" id="ARBA00036651"/>
    </source>
</evidence>
<evidence type="ECO:0000256" key="17">
    <source>
        <dbReference type="SAM" id="Phobius"/>
    </source>
</evidence>
<evidence type="ECO:0000256" key="13">
    <source>
        <dbReference type="ARBA" id="ARBA00038987"/>
    </source>
</evidence>
<dbReference type="InterPro" id="IPR014472">
    <property type="entry name" value="CHOPT"/>
</dbReference>
<dbReference type="GO" id="GO:0005789">
    <property type="term" value="C:endoplasmic reticulum membrane"/>
    <property type="evidence" value="ECO:0007669"/>
    <property type="project" value="TreeGrafter"/>
</dbReference>
<dbReference type="InterPro" id="IPR000462">
    <property type="entry name" value="CDP-OH_P_trans"/>
</dbReference>
<evidence type="ECO:0000256" key="14">
    <source>
        <dbReference type="ARBA" id="ARBA00048570"/>
    </source>
</evidence>
<dbReference type="GO" id="GO:0005794">
    <property type="term" value="C:Golgi apparatus"/>
    <property type="evidence" value="ECO:0007669"/>
    <property type="project" value="TreeGrafter"/>
</dbReference>
<feature type="transmembrane region" description="Helical" evidence="17">
    <location>
        <begin position="88"/>
        <end position="107"/>
    </location>
</feature>
<dbReference type="OrthoDB" id="196717at2759"/>
<comment type="catalytic activity">
    <reaction evidence="9">
        <text>1-hexadecanoyl-2-(4Z,7Z,10Z,13Z,16Z,19Z-docosahexaenoyl)-sn-glycerol + CDP-choline = 1-hexadecanoyl-2-(4Z,7Z,10Z,13Z,16Z,19Z-docosahexaenoyl)-sn-glycero-3-phosphocholine + CMP + H(+)</text>
        <dbReference type="Rhea" id="RHEA:54332"/>
        <dbReference type="ChEBI" id="CHEBI:15378"/>
        <dbReference type="ChEBI" id="CHEBI:58779"/>
        <dbReference type="ChEBI" id="CHEBI:60377"/>
        <dbReference type="ChEBI" id="CHEBI:74963"/>
        <dbReference type="ChEBI" id="CHEBI:82949"/>
    </reaction>
    <physiologicalReaction direction="left-to-right" evidence="9">
        <dbReference type="Rhea" id="RHEA:54333"/>
    </physiologicalReaction>
</comment>
<evidence type="ECO:0000256" key="2">
    <source>
        <dbReference type="ARBA" id="ARBA00010441"/>
    </source>
</evidence>
<keyword evidence="5 17" id="KW-1133">Transmembrane helix</keyword>
<dbReference type="GO" id="GO:0004142">
    <property type="term" value="F:diacylglycerol cholinephosphotransferase activity"/>
    <property type="evidence" value="ECO:0007669"/>
    <property type="project" value="UniProtKB-EC"/>
</dbReference>
<dbReference type="STRING" id="7375.A0A0L0C7Y4"/>
<evidence type="ECO:0000256" key="9">
    <source>
        <dbReference type="ARBA" id="ARBA00036100"/>
    </source>
</evidence>
<keyword evidence="7" id="KW-0443">Lipid metabolism</keyword>
<proteinExistence type="inferred from homology"/>
<dbReference type="PANTHER" id="PTHR10414:SF37">
    <property type="entry name" value="BB IN A BOXCAR, ISOFORM C"/>
    <property type="match status" value="1"/>
</dbReference>
<evidence type="ECO:0000313" key="19">
    <source>
        <dbReference type="Proteomes" id="UP000037069"/>
    </source>
</evidence>
<feature type="transmembrane region" description="Helical" evidence="17">
    <location>
        <begin position="308"/>
        <end position="328"/>
    </location>
</feature>
<dbReference type="Pfam" id="PF01066">
    <property type="entry name" value="CDP-OH_P_transf"/>
    <property type="match status" value="1"/>
</dbReference>
<comment type="similarity">
    <text evidence="2 15">Belongs to the CDP-alcohol phosphatidyltransferase class-I family.</text>
</comment>
<comment type="catalytic activity">
    <reaction evidence="11">
        <text>1-hexadecanoyl-2-(9Z-octadecenoyl)-sn-glycerol + CDP-choline = 1-hexadecanoyl-2-(9Z-octadecenoyl)-sn-glycero-3-phosphocholine + CMP + H(+)</text>
        <dbReference type="Rhea" id="RHEA:54244"/>
        <dbReference type="ChEBI" id="CHEBI:15378"/>
        <dbReference type="ChEBI" id="CHEBI:58779"/>
        <dbReference type="ChEBI" id="CHEBI:60377"/>
        <dbReference type="ChEBI" id="CHEBI:73001"/>
        <dbReference type="ChEBI" id="CHEBI:75466"/>
    </reaction>
    <physiologicalReaction direction="left-to-right" evidence="11">
        <dbReference type="Rhea" id="RHEA:54245"/>
    </physiologicalReaction>
</comment>
<dbReference type="OMA" id="GMWMYST"/>
<keyword evidence="7" id="KW-0444">Lipid biosynthesis</keyword>
<feature type="transmembrane region" description="Helical" evidence="17">
    <location>
        <begin position="224"/>
        <end position="246"/>
    </location>
</feature>
<comment type="catalytic activity">
    <reaction evidence="14">
        <text>CDP-choline + a 1,2-diacyl-sn-glycerol = a 1,2-diacyl-sn-glycero-3-phosphocholine + CMP + H(+)</text>
        <dbReference type="Rhea" id="RHEA:32939"/>
        <dbReference type="ChEBI" id="CHEBI:15378"/>
        <dbReference type="ChEBI" id="CHEBI:17815"/>
        <dbReference type="ChEBI" id="CHEBI:57643"/>
        <dbReference type="ChEBI" id="CHEBI:58779"/>
        <dbReference type="ChEBI" id="CHEBI:60377"/>
        <dbReference type="EC" id="2.7.8.2"/>
    </reaction>
    <physiologicalReaction direction="left-to-right" evidence="14">
        <dbReference type="Rhea" id="RHEA:32940"/>
    </physiologicalReaction>
</comment>
<comment type="pathway">
    <text evidence="12">Phospholipid metabolism; phosphatidylcholine biosynthesis; phosphatidylcholine from phosphocholine: step 2/2.</text>
</comment>
<feature type="transmembrane region" description="Helical" evidence="17">
    <location>
        <begin position="421"/>
        <end position="443"/>
    </location>
</feature>
<organism evidence="18 19">
    <name type="scientific">Lucilia cuprina</name>
    <name type="common">Green bottle fly</name>
    <name type="synonym">Australian sheep blowfly</name>
    <dbReference type="NCBI Taxonomy" id="7375"/>
    <lineage>
        <taxon>Eukaryota</taxon>
        <taxon>Metazoa</taxon>
        <taxon>Ecdysozoa</taxon>
        <taxon>Arthropoda</taxon>
        <taxon>Hexapoda</taxon>
        <taxon>Insecta</taxon>
        <taxon>Pterygota</taxon>
        <taxon>Neoptera</taxon>
        <taxon>Endopterygota</taxon>
        <taxon>Diptera</taxon>
        <taxon>Brachycera</taxon>
        <taxon>Muscomorpha</taxon>
        <taxon>Oestroidea</taxon>
        <taxon>Calliphoridae</taxon>
        <taxon>Luciliinae</taxon>
        <taxon>Lucilia</taxon>
    </lineage>
</organism>
<evidence type="ECO:0000256" key="15">
    <source>
        <dbReference type="RuleBase" id="RU003750"/>
    </source>
</evidence>
<evidence type="ECO:0000256" key="8">
    <source>
        <dbReference type="ARBA" id="ARBA00023264"/>
    </source>
</evidence>
<evidence type="ECO:0000256" key="1">
    <source>
        <dbReference type="ARBA" id="ARBA00004141"/>
    </source>
</evidence>
<feature type="transmembrane region" description="Helical" evidence="17">
    <location>
        <begin position="348"/>
        <end position="366"/>
    </location>
</feature>
<keyword evidence="7" id="KW-0594">Phospholipid biosynthesis</keyword>
<evidence type="ECO:0000256" key="7">
    <source>
        <dbReference type="ARBA" id="ARBA00023209"/>
    </source>
</evidence>
<name>A0A0L0C7Y4_LUCCU</name>
<evidence type="ECO:0000256" key="16">
    <source>
        <dbReference type="SAM" id="MobiDB-lite"/>
    </source>
</evidence>
<comment type="subcellular location">
    <subcellularLocation>
        <location evidence="1">Membrane</location>
        <topology evidence="1">Multi-pass membrane protein</topology>
    </subcellularLocation>
</comment>
<evidence type="ECO:0000256" key="11">
    <source>
        <dbReference type="ARBA" id="ARBA00036890"/>
    </source>
</evidence>
<keyword evidence="4 17" id="KW-0812">Transmembrane</keyword>
<sequence>QFFYFIYSTTMAYKDRILTPQQLKKLSEHKYSCSSSSLMDPWLQPWWNWLVSKTPLWLAPNLITIVGLVVNIVTTLILVAYSPEGTSAPPRWTCLLCAFGLFVYQSLDSIDGKQARRTNTSSPLGELFDHGCDSISTVFVALSACISCQLGHYPNWLFFQCFCAISLFYCAHWQTYVSGTLRFGKIDVTEAQFTIMGIHIISFIFGPEFWMTKIFGNLELWSSLCLMTIVCGIWSLSHIFSVVLAGGVGKNGSTVALPIVGFNKNYIILLGITICYFVNFTNFCKIFLHGGSGKNGSSVALPYVGCELRIMPLYFACGIDILLALRYAKVITTEGCGKNGSSVAGTSVLSPSIPLTLVVLPAFIIAQKSPENIFTEHSSLYIVAFGMVAAKVTNKLVIAHMTKAEMEYLDWSLLGPALLFLNQYFNCVVPEIWLLWFTLLWGIQDLIRYCSQVCLEICAHLHIQLFTIPYPAKGAAANNKSHASKSGQTNNHGSKPKGVQTVNQGTNPPLKHKNKKSLSNVNNDVGEDVDAL</sequence>
<keyword evidence="3 15" id="KW-0808">Transferase</keyword>
<evidence type="ECO:0000256" key="6">
    <source>
        <dbReference type="ARBA" id="ARBA00023136"/>
    </source>
</evidence>
<dbReference type="EC" id="2.7.8.2" evidence="13"/>
<feature type="transmembrane region" description="Helical" evidence="17">
    <location>
        <begin position="156"/>
        <end position="174"/>
    </location>
</feature>
<feature type="transmembrane region" description="Helical" evidence="17">
    <location>
        <begin position="266"/>
        <end position="288"/>
    </location>
</feature>
<reference evidence="18 19" key="1">
    <citation type="journal article" date="2015" name="Nat. Commun.">
        <title>Lucilia cuprina genome unlocks parasitic fly biology to underpin future interventions.</title>
        <authorList>
            <person name="Anstead C.A."/>
            <person name="Korhonen P.K."/>
            <person name="Young N.D."/>
            <person name="Hall R.S."/>
            <person name="Jex A.R."/>
            <person name="Murali S.C."/>
            <person name="Hughes D.S."/>
            <person name="Lee S.F."/>
            <person name="Perry T."/>
            <person name="Stroehlein A.J."/>
            <person name="Ansell B.R."/>
            <person name="Breugelmans B."/>
            <person name="Hofmann A."/>
            <person name="Qu J."/>
            <person name="Dugan S."/>
            <person name="Lee S.L."/>
            <person name="Chao H."/>
            <person name="Dinh H."/>
            <person name="Han Y."/>
            <person name="Doddapaneni H.V."/>
            <person name="Worley K.C."/>
            <person name="Muzny D.M."/>
            <person name="Ioannidis P."/>
            <person name="Waterhouse R.M."/>
            <person name="Zdobnov E.M."/>
            <person name="James P.J."/>
            <person name="Bagnall N.H."/>
            <person name="Kotze A.C."/>
            <person name="Gibbs R.A."/>
            <person name="Richards S."/>
            <person name="Batterham P."/>
            <person name="Gasser R.B."/>
        </authorList>
    </citation>
    <scope>NUCLEOTIDE SEQUENCE [LARGE SCALE GENOMIC DNA]</scope>
    <source>
        <strain evidence="18 19">LS</strain>
        <tissue evidence="18">Full body</tissue>
    </source>
</reference>
<gene>
    <name evidence="18" type="ORF">FF38_12355</name>
</gene>
<dbReference type="InterPro" id="IPR043130">
    <property type="entry name" value="CDP-OH_PTrfase_TM_dom"/>
</dbReference>
<keyword evidence="6 17" id="KW-0472">Membrane</keyword>
<comment type="catalytic activity">
    <reaction evidence="10">
        <text>1,2-dioctanoyl-sn-glycerol + CDP-choline = 1,2-dioctanoyl-sn-glycero-3-phosphocholine + CMP + H(+)</text>
        <dbReference type="Rhea" id="RHEA:54232"/>
        <dbReference type="ChEBI" id="CHEBI:15378"/>
        <dbReference type="ChEBI" id="CHEBI:58779"/>
        <dbReference type="ChEBI" id="CHEBI:60377"/>
        <dbReference type="ChEBI" id="CHEBI:76979"/>
        <dbReference type="ChEBI" id="CHEBI:78228"/>
    </reaction>
    <physiologicalReaction direction="left-to-right" evidence="10">
        <dbReference type="Rhea" id="RHEA:54233"/>
    </physiologicalReaction>
</comment>
<feature type="transmembrane region" description="Helical" evidence="17">
    <location>
        <begin position="194"/>
        <end position="212"/>
    </location>
</feature>
<evidence type="ECO:0000256" key="3">
    <source>
        <dbReference type="ARBA" id="ARBA00022679"/>
    </source>
</evidence>
<accession>A0A0L0C7Y4</accession>
<dbReference type="PROSITE" id="PS00379">
    <property type="entry name" value="CDP_ALCOHOL_P_TRANSF"/>
    <property type="match status" value="1"/>
</dbReference>
<evidence type="ECO:0000256" key="4">
    <source>
        <dbReference type="ARBA" id="ARBA00022692"/>
    </source>
</evidence>
<evidence type="ECO:0000256" key="12">
    <source>
        <dbReference type="ARBA" id="ARBA00037890"/>
    </source>
</evidence>
<evidence type="ECO:0000313" key="18">
    <source>
        <dbReference type="EMBL" id="KNC27519.1"/>
    </source>
</evidence>
<dbReference type="GO" id="GO:0004307">
    <property type="term" value="F:ethanolaminephosphotransferase activity"/>
    <property type="evidence" value="ECO:0007669"/>
    <property type="project" value="TreeGrafter"/>
</dbReference>
<dbReference type="Gene3D" id="1.20.120.1760">
    <property type="match status" value="1"/>
</dbReference>
<feature type="region of interest" description="Disordered" evidence="16">
    <location>
        <begin position="478"/>
        <end position="532"/>
    </location>
</feature>
<dbReference type="GO" id="GO:0006646">
    <property type="term" value="P:phosphatidylethanolamine biosynthetic process"/>
    <property type="evidence" value="ECO:0007669"/>
    <property type="project" value="TreeGrafter"/>
</dbReference>
<feature type="transmembrane region" description="Helical" evidence="17">
    <location>
        <begin position="378"/>
        <end position="401"/>
    </location>
</feature>
<keyword evidence="19" id="KW-1185">Reference proteome</keyword>
<feature type="transmembrane region" description="Helical" evidence="17">
    <location>
        <begin position="62"/>
        <end position="82"/>
    </location>
</feature>
<keyword evidence="8" id="KW-1208">Phospholipid metabolism</keyword>